<evidence type="ECO:0000313" key="9">
    <source>
        <dbReference type="Proteomes" id="UP000004038"/>
    </source>
</evidence>
<dbReference type="AlphaFoldDB" id="H0FUI1"/>
<evidence type="ECO:0000256" key="1">
    <source>
        <dbReference type="ARBA" id="ARBA00001298"/>
    </source>
</evidence>
<evidence type="ECO:0000256" key="6">
    <source>
        <dbReference type="PIRSR" id="PIRSR600888-3"/>
    </source>
</evidence>
<gene>
    <name evidence="8" type="ORF">SM0020_04115</name>
</gene>
<dbReference type="Gene3D" id="2.60.120.10">
    <property type="entry name" value="Jelly Rolls"/>
    <property type="match status" value="1"/>
</dbReference>
<dbReference type="SUPFAM" id="SSF51182">
    <property type="entry name" value="RmlC-like cupins"/>
    <property type="match status" value="1"/>
</dbReference>
<comment type="similarity">
    <text evidence="7">Belongs to the dTDP-4-dehydrorhamnose 3,5-epimerase family.</text>
</comment>
<dbReference type="NCBIfam" id="TIGR01221">
    <property type="entry name" value="rmlC"/>
    <property type="match status" value="1"/>
</dbReference>
<dbReference type="InterPro" id="IPR000888">
    <property type="entry name" value="RmlC-like"/>
</dbReference>
<dbReference type="InterPro" id="IPR011051">
    <property type="entry name" value="RmlC_Cupin_sf"/>
</dbReference>
<dbReference type="PATRIC" id="fig|1107881.3.peg.823"/>
<feature type="active site" description="Proton donor" evidence="5">
    <location>
        <position position="143"/>
    </location>
</feature>
<dbReference type="EC" id="5.1.3.13" evidence="3 7"/>
<feature type="active site" description="Proton acceptor" evidence="5">
    <location>
        <position position="73"/>
    </location>
</feature>
<comment type="pathway">
    <text evidence="7">Carbohydrate biosynthesis; dTDP-L-rhamnose biosynthesis.</text>
</comment>
<dbReference type="PANTHER" id="PTHR21047:SF2">
    <property type="entry name" value="THYMIDINE DIPHOSPHO-4-KETO-RHAMNOSE 3,5-EPIMERASE"/>
    <property type="match status" value="1"/>
</dbReference>
<dbReference type="Proteomes" id="UP000004038">
    <property type="component" value="Unassembled WGS sequence"/>
</dbReference>
<evidence type="ECO:0000256" key="7">
    <source>
        <dbReference type="RuleBase" id="RU364069"/>
    </source>
</evidence>
<comment type="function">
    <text evidence="2 7">Catalyzes the epimerization of the C3' and C5'positions of dTDP-6-deoxy-D-xylo-4-hexulose, forming dTDP-6-deoxy-L-lyxo-4-hexulose.</text>
</comment>
<feature type="site" description="Participates in a stacking interaction with the thymidine ring of dTDP-4-oxo-6-deoxyglucose" evidence="6">
    <location>
        <position position="149"/>
    </location>
</feature>
<dbReference type="UniPathway" id="UPA00124"/>
<dbReference type="Pfam" id="PF00908">
    <property type="entry name" value="dTDP_sugar_isom"/>
    <property type="match status" value="1"/>
</dbReference>
<evidence type="ECO:0000256" key="5">
    <source>
        <dbReference type="PIRSR" id="PIRSR600888-1"/>
    </source>
</evidence>
<organism evidence="8 9">
    <name type="scientific">Sinorhizobium meliloti CCNWSX0020</name>
    <dbReference type="NCBI Taxonomy" id="1107881"/>
    <lineage>
        <taxon>Bacteria</taxon>
        <taxon>Pseudomonadati</taxon>
        <taxon>Pseudomonadota</taxon>
        <taxon>Alphaproteobacteria</taxon>
        <taxon>Hyphomicrobiales</taxon>
        <taxon>Rhizobiaceae</taxon>
        <taxon>Sinorhizobium/Ensifer group</taxon>
        <taxon>Sinorhizobium</taxon>
    </lineage>
</organism>
<dbReference type="GO" id="GO:0000271">
    <property type="term" value="P:polysaccharide biosynthetic process"/>
    <property type="evidence" value="ECO:0007669"/>
    <property type="project" value="TreeGrafter"/>
</dbReference>
<reference evidence="8 9" key="1">
    <citation type="journal article" date="2012" name="J. Bacteriol.">
        <title>Draft Genome Sequence of Sinorhizobium meliloti CCNWSX0020, a Nitrogen-Fixing Symbiont with Copper Tolerance Capability Isolated from Lead-Zinc Mine Tailings.</title>
        <authorList>
            <person name="Li Z."/>
            <person name="Ma Z."/>
            <person name="Hao X."/>
            <person name="Wei G."/>
        </authorList>
    </citation>
    <scope>NUCLEOTIDE SEQUENCE [LARGE SCALE GENOMIC DNA]</scope>
    <source>
        <strain evidence="8 9">CCNWSX0020</strain>
    </source>
</reference>
<accession>H0FUI1</accession>
<dbReference type="CDD" id="cd00438">
    <property type="entry name" value="cupin_RmlC"/>
    <property type="match status" value="1"/>
</dbReference>
<dbReference type="GO" id="GO:0008830">
    <property type="term" value="F:dTDP-4-dehydrorhamnose 3,5-epimerase activity"/>
    <property type="evidence" value="ECO:0007669"/>
    <property type="project" value="UniProtKB-UniRule"/>
</dbReference>
<evidence type="ECO:0000313" key="8">
    <source>
        <dbReference type="EMBL" id="EHK79166.1"/>
    </source>
</evidence>
<proteinExistence type="inferred from homology"/>
<dbReference type="PANTHER" id="PTHR21047">
    <property type="entry name" value="DTDP-6-DEOXY-D-GLUCOSE-3,5 EPIMERASE"/>
    <property type="match status" value="1"/>
</dbReference>
<keyword evidence="7" id="KW-0413">Isomerase</keyword>
<sequence length="187" mass="20756">MKCSLEGLMSRFSRLSTPLAGLTAIERKQTGDERGFFSRFFCRDELRDFGTDGTISQINHTLTRAKGTIRGMHFQRPPHDEAKFVSCLAGAVFDVAVDIRPDSPTYLQWHGEILSAENARSMMIPGGFAHGFQTLSGSCELVYLHDKPYAPDAEGGLNPLDPRLAISWPLEVAQMSERDRAFAFISA</sequence>
<dbReference type="GO" id="GO:0019305">
    <property type="term" value="P:dTDP-rhamnose biosynthetic process"/>
    <property type="evidence" value="ECO:0007669"/>
    <property type="project" value="UniProtKB-UniRule"/>
</dbReference>
<evidence type="ECO:0000256" key="4">
    <source>
        <dbReference type="ARBA" id="ARBA00019595"/>
    </source>
</evidence>
<name>H0FUI1_RHIML</name>
<dbReference type="InterPro" id="IPR014710">
    <property type="entry name" value="RmlC-like_jellyroll"/>
</dbReference>
<protein>
    <recommendedName>
        <fullName evidence="4 7">dTDP-4-dehydrorhamnose 3,5-epimerase</fullName>
        <ecNumber evidence="3 7">5.1.3.13</ecNumber>
    </recommendedName>
    <alternativeName>
        <fullName evidence="7">Thymidine diphospho-4-keto-rhamnose 3,5-epimerase</fullName>
    </alternativeName>
</protein>
<comment type="catalytic activity">
    <reaction evidence="1 7">
        <text>dTDP-4-dehydro-6-deoxy-alpha-D-glucose = dTDP-4-dehydro-beta-L-rhamnose</text>
        <dbReference type="Rhea" id="RHEA:16969"/>
        <dbReference type="ChEBI" id="CHEBI:57649"/>
        <dbReference type="ChEBI" id="CHEBI:62830"/>
        <dbReference type="EC" id="5.1.3.13"/>
    </reaction>
</comment>
<evidence type="ECO:0000256" key="2">
    <source>
        <dbReference type="ARBA" id="ARBA00001997"/>
    </source>
</evidence>
<dbReference type="GO" id="GO:0005829">
    <property type="term" value="C:cytosol"/>
    <property type="evidence" value="ECO:0007669"/>
    <property type="project" value="TreeGrafter"/>
</dbReference>
<dbReference type="EMBL" id="AGVV01000005">
    <property type="protein sequence ID" value="EHK79166.1"/>
    <property type="molecule type" value="Genomic_DNA"/>
</dbReference>
<comment type="subunit">
    <text evidence="7">Homodimer.</text>
</comment>
<evidence type="ECO:0000256" key="3">
    <source>
        <dbReference type="ARBA" id="ARBA00012098"/>
    </source>
</evidence>